<keyword evidence="2" id="KW-1185">Reference proteome</keyword>
<reference evidence="1" key="1">
    <citation type="submission" date="2019-06" db="EMBL/GenBank/DDBJ databases">
        <authorList>
            <person name="Zheng W."/>
        </authorList>
    </citation>
    <scope>NUCLEOTIDE SEQUENCE</scope>
    <source>
        <strain evidence="1">QDHG01</strain>
    </source>
</reference>
<evidence type="ECO:0000313" key="1">
    <source>
        <dbReference type="EMBL" id="TNV78761.1"/>
    </source>
</evidence>
<comment type="caution">
    <text evidence="1">The sequence shown here is derived from an EMBL/GenBank/DDBJ whole genome shotgun (WGS) entry which is preliminary data.</text>
</comment>
<dbReference type="EMBL" id="RRYP01009891">
    <property type="protein sequence ID" value="TNV78761.1"/>
    <property type="molecule type" value="Genomic_DNA"/>
</dbReference>
<dbReference type="AlphaFoldDB" id="A0A8J8NRB7"/>
<gene>
    <name evidence="1" type="ORF">FGO68_gene438</name>
</gene>
<proteinExistence type="predicted"/>
<dbReference type="Proteomes" id="UP000785679">
    <property type="component" value="Unassembled WGS sequence"/>
</dbReference>
<evidence type="ECO:0000313" key="2">
    <source>
        <dbReference type="Proteomes" id="UP000785679"/>
    </source>
</evidence>
<accession>A0A8J8NRB7</accession>
<protein>
    <submittedName>
        <fullName evidence="1">Uncharacterized protein</fullName>
    </submittedName>
</protein>
<sequence>MGIQSVETQPIHLSLKTLEADIYIGGDQHHSLYNKWKLITLIENCTLRDRSTNISFQMIYNILHASNKNSFSLPSMSLEIFKMENFDPTIETAGMSSEKRYHTFAELSGLIIYNYEEDFSNSSFVRYVMHLKIKEIERRGLKLIFNKIQQPIKFMD</sequence>
<organism evidence="1 2">
    <name type="scientific">Halteria grandinella</name>
    <dbReference type="NCBI Taxonomy" id="5974"/>
    <lineage>
        <taxon>Eukaryota</taxon>
        <taxon>Sar</taxon>
        <taxon>Alveolata</taxon>
        <taxon>Ciliophora</taxon>
        <taxon>Intramacronucleata</taxon>
        <taxon>Spirotrichea</taxon>
        <taxon>Stichotrichia</taxon>
        <taxon>Sporadotrichida</taxon>
        <taxon>Halteriidae</taxon>
        <taxon>Halteria</taxon>
    </lineage>
</organism>
<name>A0A8J8NRB7_HALGN</name>